<sequence length="876" mass="98706">MAAPPPHLSPISADSAFDPAQYPPAQPPMAATNHDLHAIPPFAPTPPPPGRFSMPPPPLPTELQQTARNEERDDGEDGSRSPSQTPSSEHSEGDPESCDDEPLDMRQRWTPIAEDTSVPCEDEFAYMAAKGERSASEDTYWREDTFFDVAQDEGLSMVGSGTIDWSIDRFNGTKDDPNNEQIMRSQTVRIGKLDWRIVFHPKGNGTEFMSVYVECVTMQDTEYAEFEDFKSSPFPLLRGEDHSHIKKRRSATAQVSVLMYNPEEPRTYKHSTDAHRFSKKSADYGWRYFAQVEDISVRGHGQRQALLRNDKLAFKAHICVLDDPSGSFWAHDHGDAFEDSLQTTALRPFAGQTPGLMAIVPLLHYEPFRNLVMKHAECTPVAYSLQTILWKMFSRTHSEGYKRKQDRVDTADAVSCMRIISEGFGRELKNDALLEMVGTFQPEQGAAIAANRLDTTTWPSVQEAVNNHPRITTPMLLTLELKRQEFDETKRKWRKLTQKIKVEDMITVNSEKYELFAVVTHCGALASNKHNAYVRPHIDSRWFAYEDRCVSALTRKQAIDAHEDVPPRDTEKRRDSPFGAIFDANTTKEVIYLAIYRKRSDVLHLENRESFVTWDVPDEIRRCLDFSHLKDAKLRVSSTEEISNLPSRTEQNQHELELELGVSTPEWPVADDEGDIPMSDAEPDSPILPPPTPDLTRSTTLAQLITKPSRPHKYTTTRDSLGQDWYHGTMLAEKYHGEGHLITMSGDQYTGSFSHGLPSGHGTKIYADTGNVYTGTWHAGAQHGRGRLTEASTGNVFDGSWAHGSKTGQFVLTGTVTEEDRGRCTICFDRKLSTAFYDCGHVVACKECAARVEICPVCRKRVLARLVVWGVRMVLE</sequence>
<dbReference type="SUPFAM" id="SSF82185">
    <property type="entry name" value="Histone H3 K4-specific methyltransferase SET7/9 N-terminal domain"/>
    <property type="match status" value="1"/>
</dbReference>
<dbReference type="GO" id="GO:0016579">
    <property type="term" value="P:protein deubiquitination"/>
    <property type="evidence" value="ECO:0007669"/>
    <property type="project" value="InterPro"/>
</dbReference>
<comment type="caution">
    <text evidence="8">The sequence shown here is derived from an EMBL/GenBank/DDBJ whole genome shotgun (WGS) entry which is preliminary data.</text>
</comment>
<feature type="region of interest" description="Disordered" evidence="5">
    <location>
        <begin position="1"/>
        <end position="103"/>
    </location>
</feature>
<gene>
    <name evidence="8" type="ORF">LTR62_005232</name>
</gene>
<dbReference type="Gene3D" id="3.30.40.10">
    <property type="entry name" value="Zinc/RING finger domain, C3HC4 (zinc finger)"/>
    <property type="match status" value="1"/>
</dbReference>
<feature type="domain" description="RING-type" evidence="6">
    <location>
        <begin position="824"/>
        <end position="859"/>
    </location>
</feature>
<keyword evidence="4" id="KW-0862">Zinc</keyword>
<dbReference type="PANTHER" id="PTHR23084">
    <property type="entry name" value="PHOSPHATIDYLINOSITOL-4-PHOSPHATE 5-KINASE RELATED"/>
    <property type="match status" value="1"/>
</dbReference>
<accession>A0AAN7TDT9</accession>
<dbReference type="AlphaFoldDB" id="A0AAN7TDT9"/>
<name>A0AAN7TDT9_9PEZI</name>
<dbReference type="InterPro" id="IPR002083">
    <property type="entry name" value="MATH/TRAF_dom"/>
</dbReference>
<feature type="compositionally biased region" description="Pro residues" evidence="5">
    <location>
        <begin position="41"/>
        <end position="60"/>
    </location>
</feature>
<dbReference type="PROSITE" id="PS50089">
    <property type="entry name" value="ZF_RING_2"/>
    <property type="match status" value="1"/>
</dbReference>
<evidence type="ECO:0000259" key="6">
    <source>
        <dbReference type="PROSITE" id="PS50089"/>
    </source>
</evidence>
<organism evidence="8 9">
    <name type="scientific">Meristemomyces frigidus</name>
    <dbReference type="NCBI Taxonomy" id="1508187"/>
    <lineage>
        <taxon>Eukaryota</taxon>
        <taxon>Fungi</taxon>
        <taxon>Dikarya</taxon>
        <taxon>Ascomycota</taxon>
        <taxon>Pezizomycotina</taxon>
        <taxon>Dothideomycetes</taxon>
        <taxon>Dothideomycetidae</taxon>
        <taxon>Mycosphaerellales</taxon>
        <taxon>Teratosphaeriaceae</taxon>
        <taxon>Meristemomyces</taxon>
    </lineage>
</organism>
<reference evidence="8" key="1">
    <citation type="submission" date="2023-08" db="EMBL/GenBank/DDBJ databases">
        <title>Black Yeasts Isolated from many extreme environments.</title>
        <authorList>
            <person name="Coleine C."/>
            <person name="Stajich J.E."/>
            <person name="Selbmann L."/>
        </authorList>
    </citation>
    <scope>NUCLEOTIDE SEQUENCE</scope>
    <source>
        <strain evidence="8">CCFEE 5401</strain>
    </source>
</reference>
<dbReference type="Pfam" id="PF22486">
    <property type="entry name" value="MATH_2"/>
    <property type="match status" value="1"/>
</dbReference>
<comment type="subcellular location">
    <subcellularLocation>
        <location evidence="1">Cytoplasm</location>
    </subcellularLocation>
</comment>
<dbReference type="InterPro" id="IPR013083">
    <property type="entry name" value="Znf_RING/FYVE/PHD"/>
</dbReference>
<dbReference type="Gene3D" id="2.20.110.10">
    <property type="entry name" value="Histone H3 K4-specific methyltransferase SET7/9 N-terminal domain"/>
    <property type="match status" value="1"/>
</dbReference>
<dbReference type="CDD" id="cd02257">
    <property type="entry name" value="Peptidase_C19"/>
    <property type="match status" value="1"/>
</dbReference>
<dbReference type="InterPro" id="IPR003409">
    <property type="entry name" value="MORN"/>
</dbReference>
<keyword evidence="4" id="KW-0479">Metal-binding</keyword>
<feature type="region of interest" description="Disordered" evidence="5">
    <location>
        <begin position="670"/>
        <end position="696"/>
    </location>
</feature>
<dbReference type="InterPro" id="IPR001394">
    <property type="entry name" value="Peptidase_C19_UCH"/>
</dbReference>
<dbReference type="Gene3D" id="2.60.210.10">
    <property type="entry name" value="Apoptosis, Tumor Necrosis Factor Receptor Associated Protein 2, Chain A"/>
    <property type="match status" value="1"/>
</dbReference>
<dbReference type="SMART" id="SM00698">
    <property type="entry name" value="MORN"/>
    <property type="match status" value="2"/>
</dbReference>
<keyword evidence="2" id="KW-0963">Cytoplasm</keyword>
<dbReference type="PANTHER" id="PTHR23084:SF263">
    <property type="entry name" value="MORN REPEAT-CONTAINING PROTEIN 1"/>
    <property type="match status" value="1"/>
</dbReference>
<evidence type="ECO:0000259" key="7">
    <source>
        <dbReference type="PROSITE" id="PS50144"/>
    </source>
</evidence>
<evidence type="ECO:0000256" key="5">
    <source>
        <dbReference type="SAM" id="MobiDB-lite"/>
    </source>
</evidence>
<evidence type="ECO:0000313" key="9">
    <source>
        <dbReference type="Proteomes" id="UP001310890"/>
    </source>
</evidence>
<dbReference type="InterPro" id="IPR038765">
    <property type="entry name" value="Papain-like_cys_pep_sf"/>
</dbReference>
<evidence type="ECO:0000256" key="2">
    <source>
        <dbReference type="ARBA" id="ARBA00022490"/>
    </source>
</evidence>
<feature type="domain" description="MATH" evidence="7">
    <location>
        <begin position="160"/>
        <end position="318"/>
    </location>
</feature>
<dbReference type="PROSITE" id="PS50144">
    <property type="entry name" value="MATH"/>
    <property type="match status" value="1"/>
</dbReference>
<dbReference type="Pfam" id="PF02493">
    <property type="entry name" value="MORN"/>
    <property type="match status" value="2"/>
</dbReference>
<dbReference type="CDD" id="cd00121">
    <property type="entry name" value="MATH"/>
    <property type="match status" value="1"/>
</dbReference>
<dbReference type="InterPro" id="IPR008974">
    <property type="entry name" value="TRAF-like"/>
</dbReference>
<dbReference type="GO" id="GO:0004843">
    <property type="term" value="F:cysteine-type deubiquitinase activity"/>
    <property type="evidence" value="ECO:0007669"/>
    <property type="project" value="InterPro"/>
</dbReference>
<dbReference type="Pfam" id="PF00443">
    <property type="entry name" value="UCH"/>
    <property type="match status" value="1"/>
</dbReference>
<dbReference type="GO" id="GO:0005737">
    <property type="term" value="C:cytoplasm"/>
    <property type="evidence" value="ECO:0007669"/>
    <property type="project" value="UniProtKB-SubCell"/>
</dbReference>
<proteinExistence type="predicted"/>
<dbReference type="InterPro" id="IPR001841">
    <property type="entry name" value="Znf_RING"/>
</dbReference>
<evidence type="ECO:0008006" key="10">
    <source>
        <dbReference type="Google" id="ProtNLM"/>
    </source>
</evidence>
<protein>
    <recommendedName>
        <fullName evidence="10">RING-type domain-containing protein</fullName>
    </recommendedName>
</protein>
<dbReference type="SUPFAM" id="SSF54001">
    <property type="entry name" value="Cysteine proteinases"/>
    <property type="match status" value="1"/>
</dbReference>
<dbReference type="Pfam" id="PF13920">
    <property type="entry name" value="zf-C3HC4_3"/>
    <property type="match status" value="1"/>
</dbReference>
<dbReference type="SUPFAM" id="SSF49599">
    <property type="entry name" value="TRAF domain-like"/>
    <property type="match status" value="1"/>
</dbReference>
<dbReference type="Proteomes" id="UP001310890">
    <property type="component" value="Unassembled WGS sequence"/>
</dbReference>
<dbReference type="EMBL" id="JAVRRL010000041">
    <property type="protein sequence ID" value="KAK5111204.1"/>
    <property type="molecule type" value="Genomic_DNA"/>
</dbReference>
<dbReference type="Gene3D" id="3.90.70.10">
    <property type="entry name" value="Cysteine proteinases"/>
    <property type="match status" value="1"/>
</dbReference>
<dbReference type="GO" id="GO:0008270">
    <property type="term" value="F:zinc ion binding"/>
    <property type="evidence" value="ECO:0007669"/>
    <property type="project" value="UniProtKB-KW"/>
</dbReference>
<keyword evidence="4" id="KW-0863">Zinc-finger</keyword>
<keyword evidence="3" id="KW-0677">Repeat</keyword>
<evidence type="ECO:0000313" key="8">
    <source>
        <dbReference type="EMBL" id="KAK5111204.1"/>
    </source>
</evidence>
<dbReference type="SMART" id="SM00184">
    <property type="entry name" value="RING"/>
    <property type="match status" value="1"/>
</dbReference>
<dbReference type="SUPFAM" id="SSF57850">
    <property type="entry name" value="RING/U-box"/>
    <property type="match status" value="1"/>
</dbReference>
<evidence type="ECO:0000256" key="1">
    <source>
        <dbReference type="ARBA" id="ARBA00004496"/>
    </source>
</evidence>
<evidence type="ECO:0000256" key="3">
    <source>
        <dbReference type="ARBA" id="ARBA00022737"/>
    </source>
</evidence>
<evidence type="ECO:0000256" key="4">
    <source>
        <dbReference type="PROSITE-ProRule" id="PRU00175"/>
    </source>
</evidence>